<dbReference type="EMBL" id="JAQIZT010000007">
    <property type="protein sequence ID" value="KAJ6991136.1"/>
    <property type="molecule type" value="Genomic_DNA"/>
</dbReference>
<accession>A0AAD6QIP7</accession>
<organism evidence="2 3">
    <name type="scientific">Populus alba x Populus x berolinensis</name>
    <dbReference type="NCBI Taxonomy" id="444605"/>
    <lineage>
        <taxon>Eukaryota</taxon>
        <taxon>Viridiplantae</taxon>
        <taxon>Streptophyta</taxon>
        <taxon>Embryophyta</taxon>
        <taxon>Tracheophyta</taxon>
        <taxon>Spermatophyta</taxon>
        <taxon>Magnoliopsida</taxon>
        <taxon>eudicotyledons</taxon>
        <taxon>Gunneridae</taxon>
        <taxon>Pentapetalae</taxon>
        <taxon>rosids</taxon>
        <taxon>fabids</taxon>
        <taxon>Malpighiales</taxon>
        <taxon>Salicaceae</taxon>
        <taxon>Saliceae</taxon>
        <taxon>Populus</taxon>
    </lineage>
</organism>
<evidence type="ECO:0000313" key="3">
    <source>
        <dbReference type="Proteomes" id="UP001164929"/>
    </source>
</evidence>
<keyword evidence="3" id="KW-1185">Reference proteome</keyword>
<feature type="transmembrane region" description="Helical" evidence="1">
    <location>
        <begin position="27"/>
        <end position="47"/>
    </location>
</feature>
<dbReference type="AlphaFoldDB" id="A0AAD6QIP7"/>
<dbReference type="Proteomes" id="UP001164929">
    <property type="component" value="Chromosome 7"/>
</dbReference>
<proteinExistence type="predicted"/>
<reference evidence="2" key="1">
    <citation type="journal article" date="2023" name="Mol. Ecol. Resour.">
        <title>Chromosome-level genome assembly of a triploid poplar Populus alba 'Berolinensis'.</title>
        <authorList>
            <person name="Chen S."/>
            <person name="Yu Y."/>
            <person name="Wang X."/>
            <person name="Wang S."/>
            <person name="Zhang T."/>
            <person name="Zhou Y."/>
            <person name="He R."/>
            <person name="Meng N."/>
            <person name="Wang Y."/>
            <person name="Liu W."/>
            <person name="Liu Z."/>
            <person name="Liu J."/>
            <person name="Guo Q."/>
            <person name="Huang H."/>
            <person name="Sederoff R.R."/>
            <person name="Wang G."/>
            <person name="Qu G."/>
            <person name="Chen S."/>
        </authorList>
    </citation>
    <scope>NUCLEOTIDE SEQUENCE</scope>
    <source>
        <strain evidence="2">SC-2020</strain>
    </source>
</reference>
<sequence>MQFMNVILMVHFVELEGRSWVLQPLPLPSRSLVFIFLVAILFGFRFFHRHLH</sequence>
<protein>
    <submittedName>
        <fullName evidence="2">Uncharacterized protein</fullName>
    </submittedName>
</protein>
<keyword evidence="1" id="KW-0812">Transmembrane</keyword>
<evidence type="ECO:0000256" key="1">
    <source>
        <dbReference type="SAM" id="Phobius"/>
    </source>
</evidence>
<comment type="caution">
    <text evidence="2">The sequence shown here is derived from an EMBL/GenBank/DDBJ whole genome shotgun (WGS) entry which is preliminary data.</text>
</comment>
<name>A0AAD6QIP7_9ROSI</name>
<keyword evidence="1" id="KW-0472">Membrane</keyword>
<evidence type="ECO:0000313" key="2">
    <source>
        <dbReference type="EMBL" id="KAJ6991136.1"/>
    </source>
</evidence>
<gene>
    <name evidence="2" type="ORF">NC653_019369</name>
</gene>
<keyword evidence="1" id="KW-1133">Transmembrane helix</keyword>